<sequence>MEISILLTILLTILSLGRAILREGKIWLTKEEQINDYIIIKYSLKKAIYQWAVKLMIRMACLLNIVTFIGSQKADQTTLIQTQNLKYEG</sequence>
<dbReference type="RefSeq" id="WP_380077302.1">
    <property type="nucleotide sequence ID" value="NZ_JBHSGO010000030.1"/>
</dbReference>
<dbReference type="Proteomes" id="UP001596020">
    <property type="component" value="Unassembled WGS sequence"/>
</dbReference>
<comment type="caution">
    <text evidence="1">The sequence shown here is derived from an EMBL/GenBank/DDBJ whole genome shotgun (WGS) entry which is preliminary data.</text>
</comment>
<accession>A0ABV9K5T7</accession>
<keyword evidence="2" id="KW-1185">Reference proteome</keyword>
<evidence type="ECO:0000313" key="1">
    <source>
        <dbReference type="EMBL" id="MFC4665298.1"/>
    </source>
</evidence>
<reference evidence="2" key="1">
    <citation type="journal article" date="2019" name="Int. J. Syst. Evol. Microbiol.">
        <title>The Global Catalogue of Microorganisms (GCM) 10K type strain sequencing project: providing services to taxonomists for standard genome sequencing and annotation.</title>
        <authorList>
            <consortium name="The Broad Institute Genomics Platform"/>
            <consortium name="The Broad Institute Genome Sequencing Center for Infectious Disease"/>
            <person name="Wu L."/>
            <person name="Ma J."/>
        </authorList>
    </citation>
    <scope>NUCLEOTIDE SEQUENCE [LARGE SCALE GENOMIC DNA]</scope>
    <source>
        <strain evidence="2">CGMCC 4.7357</strain>
    </source>
</reference>
<protein>
    <submittedName>
        <fullName evidence="1">Uncharacterized protein</fullName>
    </submittedName>
</protein>
<gene>
    <name evidence="1" type="ORF">ACFO3G_01495</name>
</gene>
<proteinExistence type="predicted"/>
<evidence type="ECO:0000313" key="2">
    <source>
        <dbReference type="Proteomes" id="UP001596020"/>
    </source>
</evidence>
<dbReference type="EMBL" id="JBHSGO010000030">
    <property type="protein sequence ID" value="MFC4665298.1"/>
    <property type="molecule type" value="Genomic_DNA"/>
</dbReference>
<organism evidence="1 2">
    <name type="scientific">Falsiporphyromonas endometrii</name>
    <dbReference type="NCBI Taxonomy" id="1387297"/>
    <lineage>
        <taxon>Bacteria</taxon>
        <taxon>Pseudomonadati</taxon>
        <taxon>Bacteroidota</taxon>
        <taxon>Bacteroidia</taxon>
        <taxon>Bacteroidales</taxon>
        <taxon>Porphyromonadaceae</taxon>
        <taxon>Falsiporphyromonas</taxon>
    </lineage>
</organism>
<name>A0ABV9K5T7_9PORP</name>